<dbReference type="EMBL" id="WNXC01000012">
    <property type="protein sequence ID" value="MBB2151804.1"/>
    <property type="molecule type" value="Genomic_DNA"/>
</dbReference>
<evidence type="ECO:0000313" key="3">
    <source>
        <dbReference type="Proteomes" id="UP000636110"/>
    </source>
</evidence>
<sequence>MLNWIKIQSYIFITSSTSFGIDPNEAIKLAKKNKTIFRGEVLCNGDTLKQLLARSRYLLFKHHNKWTQAQKNRAELLFERYPELNKAYKLSLRLGEIFKVCKSKEQAFKRLALWYNDVEDSAIETFRTVPRPIQVH</sequence>
<protein>
    <recommendedName>
        <fullName evidence="1">Transposase IS204/IS1001/IS1096/IS1165 DDE domain-containing protein</fullName>
    </recommendedName>
</protein>
<accession>A0ABR6F2N7</accession>
<organism evidence="2 3">
    <name type="scientific">Pedobacter gandavensis</name>
    <dbReference type="NCBI Taxonomy" id="2679963"/>
    <lineage>
        <taxon>Bacteria</taxon>
        <taxon>Pseudomonadati</taxon>
        <taxon>Bacteroidota</taxon>
        <taxon>Sphingobacteriia</taxon>
        <taxon>Sphingobacteriales</taxon>
        <taxon>Sphingobacteriaceae</taxon>
        <taxon>Pedobacter</taxon>
    </lineage>
</organism>
<dbReference type="Proteomes" id="UP000636110">
    <property type="component" value="Unassembled WGS sequence"/>
</dbReference>
<evidence type="ECO:0000313" key="2">
    <source>
        <dbReference type="EMBL" id="MBB2151804.1"/>
    </source>
</evidence>
<keyword evidence="3" id="KW-1185">Reference proteome</keyword>
<proteinExistence type="predicted"/>
<name>A0ABR6F2N7_9SPHI</name>
<comment type="caution">
    <text evidence="2">The sequence shown here is derived from an EMBL/GenBank/DDBJ whole genome shotgun (WGS) entry which is preliminary data.</text>
</comment>
<reference evidence="2 3" key="1">
    <citation type="submission" date="2019-11" db="EMBL/GenBank/DDBJ databases">
        <title>Description of Pedobacter sp. LMG 31462T.</title>
        <authorList>
            <person name="Carlier A."/>
            <person name="Qi S."/>
            <person name="Vandamme P."/>
        </authorList>
    </citation>
    <scope>NUCLEOTIDE SEQUENCE [LARGE SCALE GENOMIC DNA]</scope>
    <source>
        <strain evidence="2 3">LMG 31462</strain>
    </source>
</reference>
<dbReference type="Pfam" id="PF01610">
    <property type="entry name" value="DDE_Tnp_ISL3"/>
    <property type="match status" value="1"/>
</dbReference>
<gene>
    <name evidence="2" type="ORF">GM920_23125</name>
</gene>
<dbReference type="InterPro" id="IPR002560">
    <property type="entry name" value="Transposase_DDE"/>
</dbReference>
<evidence type="ECO:0000259" key="1">
    <source>
        <dbReference type="Pfam" id="PF01610"/>
    </source>
</evidence>
<feature type="domain" description="Transposase IS204/IS1001/IS1096/IS1165 DDE" evidence="1">
    <location>
        <begin position="47"/>
        <end position="134"/>
    </location>
</feature>